<evidence type="ECO:0000313" key="1">
    <source>
        <dbReference type="EMBL" id="CAB3774847.1"/>
    </source>
</evidence>
<dbReference type="Proteomes" id="UP000494363">
    <property type="component" value="Unassembled WGS sequence"/>
</dbReference>
<reference evidence="1 2" key="1">
    <citation type="submission" date="2020-04" db="EMBL/GenBank/DDBJ databases">
        <authorList>
            <person name="De Canck E."/>
        </authorList>
    </citation>
    <scope>NUCLEOTIDE SEQUENCE [LARGE SCALE GENOMIC DNA]</scope>
    <source>
        <strain evidence="1 2">LMG 29542</strain>
    </source>
</reference>
<gene>
    <name evidence="1" type="ORF">LMG29542_08229</name>
</gene>
<keyword evidence="2" id="KW-1185">Reference proteome</keyword>
<evidence type="ECO:0000313" key="2">
    <source>
        <dbReference type="Proteomes" id="UP000494363"/>
    </source>
</evidence>
<protein>
    <submittedName>
        <fullName evidence="1">Uncharacterized protein</fullName>
    </submittedName>
</protein>
<name>A0A6J5FBL8_9BURK</name>
<organism evidence="1 2">
    <name type="scientific">Paraburkholderia humisilvae</name>
    <dbReference type="NCBI Taxonomy" id="627669"/>
    <lineage>
        <taxon>Bacteria</taxon>
        <taxon>Pseudomonadati</taxon>
        <taxon>Pseudomonadota</taxon>
        <taxon>Betaproteobacteria</taxon>
        <taxon>Burkholderiales</taxon>
        <taxon>Burkholderiaceae</taxon>
        <taxon>Paraburkholderia</taxon>
    </lineage>
</organism>
<dbReference type="EMBL" id="CADIKH010000185">
    <property type="protein sequence ID" value="CAB3774847.1"/>
    <property type="molecule type" value="Genomic_DNA"/>
</dbReference>
<proteinExistence type="predicted"/>
<sequence length="178" mass="19726">MNRPGSASSGSWRAGMYNVRRLHGSTGYCSPLEFENLNAAGKLCRLVGCPLPGSVMVETGDPPPAGGQPAIQPYREVPLRIKLNCKSIRRPGSTTYWVFPARRYLPADARPFANGRRFSRRYTSTLTSYSKWPLSPILIARAPYVASSYNFRRPTLSAPCECRLSAKVAKLLTLSWIT</sequence>
<dbReference type="AlphaFoldDB" id="A0A6J5FBL8"/>
<accession>A0A6J5FBL8</accession>